<organism evidence="5 6">
    <name type="scientific">Alkalibacillus flavidus</name>
    <dbReference type="NCBI Taxonomy" id="546021"/>
    <lineage>
        <taxon>Bacteria</taxon>
        <taxon>Bacillati</taxon>
        <taxon>Bacillota</taxon>
        <taxon>Bacilli</taxon>
        <taxon>Bacillales</taxon>
        <taxon>Bacillaceae</taxon>
        <taxon>Alkalibacillus</taxon>
    </lineage>
</organism>
<feature type="binding site" evidence="4">
    <location>
        <position position="130"/>
    </location>
    <ligand>
        <name>S-adenosyl-L-methionine</name>
        <dbReference type="ChEBI" id="CHEBI:59789"/>
    </ligand>
</feature>
<reference evidence="5 6" key="1">
    <citation type="submission" date="2024-06" db="EMBL/GenBank/DDBJ databases">
        <title>Genomic Encyclopedia of Type Strains, Phase IV (KMG-IV): sequencing the most valuable type-strain genomes for metagenomic binning, comparative biology and taxonomic classification.</title>
        <authorList>
            <person name="Goeker M."/>
        </authorList>
    </citation>
    <scope>NUCLEOTIDE SEQUENCE [LARGE SCALE GENOMIC DNA]</scope>
    <source>
        <strain evidence="5 6">DSM 23520</strain>
    </source>
</reference>
<dbReference type="InterPro" id="IPR002935">
    <property type="entry name" value="SAM_O-MeTrfase"/>
</dbReference>
<keyword evidence="4" id="KW-0460">Magnesium</keyword>
<protein>
    <recommendedName>
        <fullName evidence="4">tRNA 5-hydroxyuridine methyltransferase</fullName>
        <ecNumber evidence="4">2.1.1.-</ecNumber>
    </recommendedName>
    <alternativeName>
        <fullName evidence="4">ho5U methyltransferase</fullName>
    </alternativeName>
</protein>
<keyword evidence="1 4" id="KW-0489">Methyltransferase</keyword>
<dbReference type="InterPro" id="IPR050362">
    <property type="entry name" value="Cation-dep_OMT"/>
</dbReference>
<dbReference type="EMBL" id="JBEPMX010000002">
    <property type="protein sequence ID" value="MET3682497.1"/>
    <property type="molecule type" value="Genomic_DNA"/>
</dbReference>
<dbReference type="InterPro" id="IPR029063">
    <property type="entry name" value="SAM-dependent_MTases_sf"/>
</dbReference>
<feature type="binding site" evidence="4">
    <location>
        <position position="64"/>
    </location>
    <ligand>
        <name>S-adenosyl-L-methionine</name>
        <dbReference type="ChEBI" id="CHEBI:59789"/>
    </ligand>
</feature>
<evidence type="ECO:0000313" key="5">
    <source>
        <dbReference type="EMBL" id="MET3682497.1"/>
    </source>
</evidence>
<comment type="caution">
    <text evidence="5">The sequence shown here is derived from an EMBL/GenBank/DDBJ whole genome shotgun (WGS) entry which is preliminary data.</text>
</comment>
<feature type="binding site" evidence="4">
    <location>
        <position position="130"/>
    </location>
    <ligand>
        <name>Mg(2+)</name>
        <dbReference type="ChEBI" id="CHEBI:18420"/>
    </ligand>
</feature>
<comment type="similarity">
    <text evidence="4">Belongs to the class I-like SAM-binding methyltransferase superfamily. Cation-dependent O-methyltransferase family.</text>
</comment>
<keyword evidence="2 4" id="KW-0808">Transferase</keyword>
<sequence length="217" mass="24674">MSKTKHYIRSLQPEQHPLLDKMEQYADNHHVPIMERDGIGLLQQLVRLHQPQHILEIGTAIGYSAIQMALATKHASITTIERDDNRFQEATHFIHEAQLHDRIQVIHHDANVWLDELSSDSQTYDLVFVDAAKGQYQAFVEKIDPFVAEGGLIVVDNVLFKGYVAKEVQDNERFVNIGEKINQFNQWLSNHSDYTTTIVESGDGVAIAVKNSQTDSE</sequence>
<comment type="catalytic activity">
    <reaction evidence="4">
        <text>5-hydroxyuridine(34) in tRNA + S-adenosyl-L-methionine = 5-methoxyuridine(34) in tRNA + S-adenosyl-L-homocysteine + H(+)</text>
        <dbReference type="Rhea" id="RHEA:60524"/>
        <dbReference type="Rhea" id="RHEA-COMP:13381"/>
        <dbReference type="Rhea" id="RHEA-COMP:15591"/>
        <dbReference type="ChEBI" id="CHEBI:15378"/>
        <dbReference type="ChEBI" id="CHEBI:57856"/>
        <dbReference type="ChEBI" id="CHEBI:59789"/>
        <dbReference type="ChEBI" id="CHEBI:136877"/>
        <dbReference type="ChEBI" id="CHEBI:143860"/>
    </reaction>
</comment>
<dbReference type="Gene3D" id="3.40.50.150">
    <property type="entry name" value="Vaccinia Virus protein VP39"/>
    <property type="match status" value="1"/>
</dbReference>
<evidence type="ECO:0000256" key="1">
    <source>
        <dbReference type="ARBA" id="ARBA00022603"/>
    </source>
</evidence>
<feature type="binding site" evidence="4">
    <location>
        <position position="156"/>
    </location>
    <ligand>
        <name>Mg(2+)</name>
        <dbReference type="ChEBI" id="CHEBI:18420"/>
    </ligand>
</feature>
<dbReference type="PANTHER" id="PTHR10509">
    <property type="entry name" value="O-METHYLTRANSFERASE-RELATED"/>
    <property type="match status" value="1"/>
</dbReference>
<feature type="binding site" evidence="4">
    <location>
        <position position="157"/>
    </location>
    <ligand>
        <name>Mg(2+)</name>
        <dbReference type="ChEBI" id="CHEBI:18420"/>
    </ligand>
</feature>
<keyword evidence="4" id="KW-0479">Metal-binding</keyword>
<evidence type="ECO:0000256" key="4">
    <source>
        <dbReference type="HAMAP-Rule" id="MF_02217"/>
    </source>
</evidence>
<dbReference type="SUPFAM" id="SSF53335">
    <property type="entry name" value="S-adenosyl-L-methionine-dependent methyltransferases"/>
    <property type="match status" value="1"/>
</dbReference>
<evidence type="ECO:0000256" key="2">
    <source>
        <dbReference type="ARBA" id="ARBA00022679"/>
    </source>
</evidence>
<accession>A0ABV2KSE0</accession>
<name>A0ABV2KSE0_9BACI</name>
<evidence type="ECO:0000256" key="3">
    <source>
        <dbReference type="ARBA" id="ARBA00022691"/>
    </source>
</evidence>
<dbReference type="PROSITE" id="PS51682">
    <property type="entry name" value="SAM_OMT_I"/>
    <property type="match status" value="1"/>
</dbReference>
<keyword evidence="4" id="KW-0819">tRNA processing</keyword>
<gene>
    <name evidence="4" type="primary">trmR</name>
    <name evidence="5" type="ORF">ABID56_000578</name>
</gene>
<dbReference type="CDD" id="cd02440">
    <property type="entry name" value="AdoMet_MTases"/>
    <property type="match status" value="1"/>
</dbReference>
<evidence type="ECO:0000313" key="6">
    <source>
        <dbReference type="Proteomes" id="UP001549167"/>
    </source>
</evidence>
<dbReference type="HAMAP" id="MF_02217">
    <property type="entry name" value="TrmR_methyltr"/>
    <property type="match status" value="1"/>
</dbReference>
<dbReference type="EC" id="2.1.1.-" evidence="4"/>
<feature type="binding site" evidence="4">
    <location>
        <position position="34"/>
    </location>
    <ligand>
        <name>S-adenosyl-L-methionine</name>
        <dbReference type="ChEBI" id="CHEBI:59789"/>
    </ligand>
</feature>
<feature type="binding site" evidence="4">
    <location>
        <begin position="109"/>
        <end position="110"/>
    </location>
    <ligand>
        <name>S-adenosyl-L-methionine</name>
        <dbReference type="ChEBI" id="CHEBI:59789"/>
    </ligand>
</feature>
<comment type="function">
    <text evidence="4">Catalyzes the methylation of 5-hydroxyuridine (ho5U) to form 5-methoxyuridine (mo5U) at position 34 in tRNAs.</text>
</comment>
<dbReference type="PANTHER" id="PTHR10509:SF14">
    <property type="entry name" value="CAFFEOYL-COA O-METHYLTRANSFERASE 3-RELATED"/>
    <property type="match status" value="1"/>
</dbReference>
<keyword evidence="3 4" id="KW-0949">S-adenosyl-L-methionine</keyword>
<keyword evidence="6" id="KW-1185">Reference proteome</keyword>
<dbReference type="InterPro" id="IPR043675">
    <property type="entry name" value="TrmR_methyltr"/>
</dbReference>
<comment type="subunit">
    <text evidence="4">Homodimer.</text>
</comment>
<dbReference type="RefSeq" id="WP_354219111.1">
    <property type="nucleotide sequence ID" value="NZ_JBEPMX010000002.1"/>
</dbReference>
<feature type="binding site" evidence="4">
    <location>
        <position position="81"/>
    </location>
    <ligand>
        <name>S-adenosyl-L-methionine</name>
        <dbReference type="ChEBI" id="CHEBI:59789"/>
    </ligand>
</feature>
<dbReference type="Proteomes" id="UP001549167">
    <property type="component" value="Unassembled WGS sequence"/>
</dbReference>
<proteinExistence type="inferred from homology"/>
<dbReference type="Pfam" id="PF01596">
    <property type="entry name" value="Methyltransf_3"/>
    <property type="match status" value="1"/>
</dbReference>